<comment type="caution">
    <text evidence="1">The sequence shown here is derived from an EMBL/GenBank/DDBJ whole genome shotgun (WGS) entry which is preliminary data.</text>
</comment>
<feature type="non-terminal residue" evidence="1">
    <location>
        <position position="228"/>
    </location>
</feature>
<proteinExistence type="predicted"/>
<accession>X1Q4U2</accession>
<organism evidence="1">
    <name type="scientific">marine sediment metagenome</name>
    <dbReference type="NCBI Taxonomy" id="412755"/>
    <lineage>
        <taxon>unclassified sequences</taxon>
        <taxon>metagenomes</taxon>
        <taxon>ecological metagenomes</taxon>
    </lineage>
</organism>
<protein>
    <recommendedName>
        <fullName evidence="2">Gingipain domain-containing protein</fullName>
    </recommendedName>
</protein>
<sequence>MARPIVQIRPNVCTSCDVGYAALEYTLQEAIRKGYDITDLGSALATREDLERVIAEKAPLFLNGFGHGNVDVFTGQNTIPVITKGVNEGILTGMITYLLSCLTGVTLGPAIIAAGGWSYIGYTISWTWMDENGAGDPFQDRYAEGFFDGSNTIPNAVLNGFTALESRQAGYNKYTEWIDYWATSDDPYASSCIQWLVHDRDNCILLGDPEARIDVVTHSLTVNSDPPG</sequence>
<evidence type="ECO:0008006" key="2">
    <source>
        <dbReference type="Google" id="ProtNLM"/>
    </source>
</evidence>
<name>X1Q4U2_9ZZZZ</name>
<evidence type="ECO:0000313" key="1">
    <source>
        <dbReference type="EMBL" id="GAI46090.1"/>
    </source>
</evidence>
<dbReference type="EMBL" id="BARV01025694">
    <property type="protein sequence ID" value="GAI46090.1"/>
    <property type="molecule type" value="Genomic_DNA"/>
</dbReference>
<dbReference type="AlphaFoldDB" id="X1Q4U2"/>
<reference evidence="1" key="1">
    <citation type="journal article" date="2014" name="Front. Microbiol.">
        <title>High frequency of phylogenetically diverse reductive dehalogenase-homologous genes in deep subseafloor sedimentary metagenomes.</title>
        <authorList>
            <person name="Kawai M."/>
            <person name="Futagami T."/>
            <person name="Toyoda A."/>
            <person name="Takaki Y."/>
            <person name="Nishi S."/>
            <person name="Hori S."/>
            <person name="Arai W."/>
            <person name="Tsubouchi T."/>
            <person name="Morono Y."/>
            <person name="Uchiyama I."/>
            <person name="Ito T."/>
            <person name="Fujiyama A."/>
            <person name="Inagaki F."/>
            <person name="Takami H."/>
        </authorList>
    </citation>
    <scope>NUCLEOTIDE SEQUENCE</scope>
    <source>
        <strain evidence="1">Expedition CK06-06</strain>
    </source>
</reference>
<gene>
    <name evidence="1" type="ORF">S06H3_41651</name>
</gene>